<evidence type="ECO:0000256" key="3">
    <source>
        <dbReference type="ARBA" id="ARBA00022640"/>
    </source>
</evidence>
<organism evidence="13 14">
    <name type="scientific">Ostreococcus tauri</name>
    <name type="common">Marine green alga</name>
    <dbReference type="NCBI Taxonomy" id="70448"/>
    <lineage>
        <taxon>Eukaryota</taxon>
        <taxon>Viridiplantae</taxon>
        <taxon>Chlorophyta</taxon>
        <taxon>Mamiellophyceae</taxon>
        <taxon>Mamiellales</taxon>
        <taxon>Bathycoccaceae</taxon>
        <taxon>Ostreococcus</taxon>
    </lineage>
</organism>
<feature type="region of interest" description="Disordered" evidence="11">
    <location>
        <begin position="234"/>
        <end position="256"/>
    </location>
</feature>
<dbReference type="GeneID" id="9833521"/>
<dbReference type="MEROPS" id="S09.021"/>
<proteinExistence type="inferred from homology"/>
<reference evidence="13 14" key="2">
    <citation type="journal article" date="2014" name="BMC Genomics">
        <title>An improved genome of the model marine alga Ostreococcus tauri unfolds by assessing Illumina de novo assemblies.</title>
        <authorList>
            <person name="Blanc-Mathieu R."/>
            <person name="Verhelst B."/>
            <person name="Derelle E."/>
            <person name="Rombauts S."/>
            <person name="Bouget F.Y."/>
            <person name="Carre I."/>
            <person name="Chateau A."/>
            <person name="Eyre-Walker A."/>
            <person name="Grimsley N."/>
            <person name="Moreau H."/>
            <person name="Piegu B."/>
            <person name="Rivals E."/>
            <person name="Schackwitz W."/>
            <person name="Van de Peer Y."/>
            <person name="Piganeau G."/>
        </authorList>
    </citation>
    <scope>NUCLEOTIDE SEQUENCE [LARGE SCALE GENOMIC DNA]</scope>
    <source>
        <strain evidence="14">OTTH 0595 / CCAP 157/2 / RCC745</strain>
    </source>
</reference>
<comment type="function">
    <text evidence="8">Serine-type protease active in vitro against the LHCII N-terminal. Cleaves its substrate on the carboxy-side of Glu residues.</text>
</comment>
<evidence type="ECO:0000256" key="1">
    <source>
        <dbReference type="ARBA" id="ARBA00004470"/>
    </source>
</evidence>
<evidence type="ECO:0000256" key="4">
    <source>
        <dbReference type="ARBA" id="ARBA00022670"/>
    </source>
</evidence>
<dbReference type="GO" id="GO:0009570">
    <property type="term" value="C:chloroplast stroma"/>
    <property type="evidence" value="ECO:0007669"/>
    <property type="project" value="UniProtKB-SubCell"/>
</dbReference>
<dbReference type="ESTHER" id="ostta-a0a090m3x7">
    <property type="family name" value="Glutamyl_Peptidase_S9"/>
</dbReference>
<dbReference type="PANTHER" id="PTHR42776">
    <property type="entry name" value="SERINE PEPTIDASE S9 FAMILY MEMBER"/>
    <property type="match status" value="1"/>
</dbReference>
<dbReference type="SUPFAM" id="SSF82171">
    <property type="entry name" value="DPP6 N-terminal domain-like"/>
    <property type="match status" value="1"/>
</dbReference>
<feature type="domain" description="Peptidase S9 prolyl oligopeptidase catalytic" evidence="12">
    <location>
        <begin position="735"/>
        <end position="887"/>
    </location>
</feature>
<keyword evidence="2" id="KW-0150">Chloroplast</keyword>
<dbReference type="EMBL" id="CAID01000009">
    <property type="protein sequence ID" value="CEF98925.1"/>
    <property type="molecule type" value="Genomic_DNA"/>
</dbReference>
<evidence type="ECO:0000256" key="10">
    <source>
        <dbReference type="ARBA" id="ARBA00073000"/>
    </source>
</evidence>
<protein>
    <recommendedName>
        <fullName evidence="10">Probable glutamyl endopeptidase, chloroplastic</fullName>
    </recommendedName>
</protein>
<dbReference type="FunFam" id="3.40.50.1820:FF:000049">
    <property type="entry name" value="probable glutamyl endopeptidase, chloroplastic"/>
    <property type="match status" value="1"/>
</dbReference>
<sequence>MHRACARVAMSSAPGRRQRTGTSQNSFVARVRRFVGGASVKAARATRAHSNDADDASDAGGYRRPPDDLTQFTERPASPNVTLSPDRSRLLFLHKPPPLPPVSTLALEEVKLGGVRVDPAQNSSSRMGHQTKLSMGAMPTKDEEIGVSEEFKGIPENALLNYVSWSPGGTKIAFTTRSSGEPGEPERGPLKLWIADANTLECKVLLPDRGLNTVFESYSWLDDDTIVACCIPKNRPNDAPKRPQTPFGPRIQSNRGGNVAQARTYADLLKDTHDESLFDYYCTSELVAVDTRNGSTKPWGDGKPRIYTRVDPSPDGKFAIVQTMNRPYSYAVPCGRFPQKVWVADATGNVVREVADLPLADKVPIVHNATREGPRAVNWRSDKPASLYWTEAQDKGDPRIDVSPRDVTYSVDISVDPAAAPKVMFKTDFRYGGVAWGGDDLSILYESWYKTRTSRVWATAPGDVDPDATKSMLWERDYEDSYNAPGSFCTRRTDDGSYILARVIGPTPLGEGKATGPGVKLLLEGEGANPQGDKPFIDLFDVDTGAKHRLWESKPPFLEHPGSLVSDFGGPEKAPITMETMRILFSRESPSENSQYYTLQMNADGSAGKETRITNFPHPHPNLKELPKEIIKYTRSDGVELNGTLYTPPGYNAERDGPLPLLMWAYPREFKTKESASQLRDSPYRFTGIGPSSALVWLARGYAVLDGPALPIIGEGEGVEPNDTYVEQLVAGARAAVNEVVRRGVGDPDRIAVGGHSYGAFMAANLLAHAPDLFACAIARSGAYNRTLTPFGFQAEERTLWEAPETYEAMSPFMNAHKIKKPILLIHGEEDTNSGTHLMQSERFFAALKGNGAEVKLVILPHESHGYRAKESINHMLAETSDWLDTHCAPGAKKSAEERVALAAAEEESKTKEAVPR</sequence>
<keyword evidence="14" id="KW-1185">Reference proteome</keyword>
<feature type="region of interest" description="Disordered" evidence="11">
    <location>
        <begin position="1"/>
        <end position="26"/>
    </location>
</feature>
<gene>
    <name evidence="13" type="ORF">OT_ostta09g00400</name>
</gene>
<dbReference type="InterPro" id="IPR029058">
    <property type="entry name" value="AB_hydrolase_fold"/>
</dbReference>
<keyword evidence="6" id="KW-0720">Serine protease</keyword>
<feature type="region of interest" description="Disordered" evidence="11">
    <location>
        <begin position="118"/>
        <end position="137"/>
    </location>
</feature>
<evidence type="ECO:0000256" key="11">
    <source>
        <dbReference type="SAM" id="MobiDB-lite"/>
    </source>
</evidence>
<feature type="compositionally biased region" description="Basic and acidic residues" evidence="11">
    <location>
        <begin position="907"/>
        <end position="917"/>
    </location>
</feature>
<evidence type="ECO:0000313" key="14">
    <source>
        <dbReference type="Proteomes" id="UP000009170"/>
    </source>
</evidence>
<dbReference type="InParanoid" id="A0A090M3X7"/>
<comment type="caution">
    <text evidence="13">The sequence shown here is derived from an EMBL/GenBank/DDBJ whole genome shotgun (WGS) entry which is preliminary data.</text>
</comment>
<keyword evidence="5" id="KW-0378">Hydrolase</keyword>
<dbReference type="PANTHER" id="PTHR42776:SF28">
    <property type="entry name" value="GLUTAMYL ENDOPEPTIDASE, CHLOROPLASTIC-RELATED"/>
    <property type="match status" value="1"/>
</dbReference>
<dbReference type="Proteomes" id="UP000009170">
    <property type="component" value="Unassembled WGS sequence"/>
</dbReference>
<keyword evidence="7" id="KW-0809">Transit peptide</keyword>
<evidence type="ECO:0000256" key="9">
    <source>
        <dbReference type="ARBA" id="ARBA00060950"/>
    </source>
</evidence>
<comment type="similarity">
    <text evidence="9">Belongs to the peptidase S9D family.</text>
</comment>
<evidence type="ECO:0000256" key="8">
    <source>
        <dbReference type="ARBA" id="ARBA00054431"/>
    </source>
</evidence>
<dbReference type="Gene3D" id="3.40.50.1820">
    <property type="entry name" value="alpha/beta hydrolase"/>
    <property type="match status" value="1"/>
</dbReference>
<dbReference type="STRING" id="70448.A0A090M3X7"/>
<evidence type="ECO:0000313" key="13">
    <source>
        <dbReference type="EMBL" id="CEF98925.1"/>
    </source>
</evidence>
<keyword evidence="4" id="KW-0645">Protease</keyword>
<dbReference type="OrthoDB" id="43744at2759"/>
<dbReference type="GO" id="GO:0004252">
    <property type="term" value="F:serine-type endopeptidase activity"/>
    <property type="evidence" value="ECO:0007669"/>
    <property type="project" value="TreeGrafter"/>
</dbReference>
<reference evidence="14" key="1">
    <citation type="journal article" date="2006" name="Proc. Natl. Acad. Sci. U.S.A.">
        <title>Genome analysis of the smallest free-living eukaryote Ostreococcus tauri unveils many unique features.</title>
        <authorList>
            <person name="Derelle E."/>
            <person name="Ferraz C."/>
            <person name="Rombauts S."/>
            <person name="Rouze P."/>
            <person name="Worden A.Z."/>
            <person name="Robbens S."/>
            <person name="Partensky F."/>
            <person name="Degroeve S."/>
            <person name="Echeynie S."/>
            <person name="Cooke R."/>
            <person name="Saeys Y."/>
            <person name="Wuyts J."/>
            <person name="Jabbari K."/>
            <person name="Bowler C."/>
            <person name="Panaud O."/>
            <person name="Piegu B."/>
            <person name="Ball S.G."/>
            <person name="Ral J.-P."/>
            <person name="Bouget F.-Y."/>
            <person name="Piganeau G."/>
            <person name="De Baets B."/>
            <person name="Picard A."/>
            <person name="Delseny M."/>
            <person name="Demaille J."/>
            <person name="Van de Peer Y."/>
            <person name="Moreau H."/>
        </authorList>
    </citation>
    <scope>NUCLEOTIDE SEQUENCE [LARGE SCALE GENOMIC DNA]</scope>
    <source>
        <strain evidence="14">OTTH 0595 / CCAP 157/2 / RCC745</strain>
    </source>
</reference>
<keyword evidence="3" id="KW-0934">Plastid</keyword>
<feature type="compositionally biased region" description="Polar residues" evidence="11">
    <location>
        <begin position="120"/>
        <end position="133"/>
    </location>
</feature>
<accession>A0A090M3X7</accession>
<dbReference type="Pfam" id="PF00326">
    <property type="entry name" value="Peptidase_S9"/>
    <property type="match status" value="1"/>
</dbReference>
<evidence type="ECO:0000256" key="7">
    <source>
        <dbReference type="ARBA" id="ARBA00022946"/>
    </source>
</evidence>
<dbReference type="InterPro" id="IPR001375">
    <property type="entry name" value="Peptidase_S9_cat"/>
</dbReference>
<evidence type="ECO:0000256" key="2">
    <source>
        <dbReference type="ARBA" id="ARBA00022528"/>
    </source>
</evidence>
<evidence type="ECO:0000256" key="5">
    <source>
        <dbReference type="ARBA" id="ARBA00022801"/>
    </source>
</evidence>
<feature type="region of interest" description="Disordered" evidence="11">
    <location>
        <begin position="895"/>
        <end position="917"/>
    </location>
</feature>
<evidence type="ECO:0000259" key="12">
    <source>
        <dbReference type="Pfam" id="PF00326"/>
    </source>
</evidence>
<dbReference type="AlphaFoldDB" id="A0A090M3X7"/>
<dbReference type="FunCoup" id="A0A090M3X7">
    <property type="interactions" value="228"/>
</dbReference>
<evidence type="ECO:0000256" key="6">
    <source>
        <dbReference type="ARBA" id="ARBA00022825"/>
    </source>
</evidence>
<dbReference type="RefSeq" id="XP_003081027.2">
    <property type="nucleotide sequence ID" value="XM_003080979.2"/>
</dbReference>
<comment type="subcellular location">
    <subcellularLocation>
        <location evidence="1">Plastid</location>
        <location evidence="1">Chloroplast stroma</location>
    </subcellularLocation>
</comment>
<dbReference type="GO" id="GO:0006508">
    <property type="term" value="P:proteolysis"/>
    <property type="evidence" value="ECO:0007669"/>
    <property type="project" value="UniProtKB-KW"/>
</dbReference>
<dbReference type="KEGG" id="ota:OT_ostta09g00400"/>
<dbReference type="SUPFAM" id="SSF53474">
    <property type="entry name" value="alpha/beta-Hydrolases"/>
    <property type="match status" value="1"/>
</dbReference>
<name>A0A090M3X7_OSTTA</name>
<feature type="region of interest" description="Disordered" evidence="11">
    <location>
        <begin position="40"/>
        <end position="84"/>
    </location>
</feature>